<keyword evidence="2" id="KW-0732">Signal</keyword>
<sequence length="293" mass="32311">MTLSILYLALFSLSVFISPSNPNAPESCQIELWKPVIAFVTAEASGGVVLLFWRTVLLDSLEFDSMMTTRSEEFFRFNIGTTGKFKGVELTHRNFISSLAGGQAVQTMRPSPAVTLCAVPYFHVYGFLYSMRTVAMGESLVSIGKFDLVQMIKAIEGFRVTHVAVAPPVIVSMVNVCDWTNGHDLSSLEVVVSAGAPLTKALIERFKKRFPRVQLPQAYGLTESTAVISRMVGPNESQKFGASGRLVPYCQAKIVDASGGIVSLFWRTVLLDSLEFDSMMTTRSKEFFRFNIG</sequence>
<feature type="signal peptide" evidence="2">
    <location>
        <begin position="1"/>
        <end position="22"/>
    </location>
</feature>
<dbReference type="PANTHER" id="PTHR24096">
    <property type="entry name" value="LONG-CHAIN-FATTY-ACID--COA LIGASE"/>
    <property type="match status" value="1"/>
</dbReference>
<dbReference type="Proteomes" id="UP000428333">
    <property type="component" value="Linkage Group LG08"/>
</dbReference>
<dbReference type="Gene3D" id="2.30.38.10">
    <property type="entry name" value="Luciferase, Domain 3"/>
    <property type="match status" value="1"/>
</dbReference>
<dbReference type="Pfam" id="PF00501">
    <property type="entry name" value="AMP-binding"/>
    <property type="match status" value="1"/>
</dbReference>
<keyword evidence="1" id="KW-0436">Ligase</keyword>
<keyword evidence="5" id="KW-1185">Reference proteome</keyword>
<feature type="domain" description="AMP-dependent synthetase/ligase" evidence="3">
    <location>
        <begin position="80"/>
        <end position="260"/>
    </location>
</feature>
<accession>A0A6A4LJY8</accession>
<evidence type="ECO:0000256" key="1">
    <source>
        <dbReference type="ARBA" id="ARBA00022598"/>
    </source>
</evidence>
<comment type="caution">
    <text evidence="4">The sequence shown here is derived from an EMBL/GenBank/DDBJ whole genome shotgun (WGS) entry which is preliminary data.</text>
</comment>
<reference evidence="4 5" key="1">
    <citation type="journal article" date="2019" name="Genome Biol. Evol.">
        <title>The Rhododendron genome and chromosomal organization provide insight into shared whole-genome duplications across the heath family (Ericaceae).</title>
        <authorList>
            <person name="Soza V.L."/>
            <person name="Lindsley D."/>
            <person name="Waalkes A."/>
            <person name="Ramage E."/>
            <person name="Patwardhan R.P."/>
            <person name="Burton J.N."/>
            <person name="Adey A."/>
            <person name="Kumar A."/>
            <person name="Qiu R."/>
            <person name="Shendure J."/>
            <person name="Hall B."/>
        </authorList>
    </citation>
    <scope>NUCLEOTIDE SEQUENCE [LARGE SCALE GENOMIC DNA]</scope>
    <source>
        <strain evidence="4">RSF 1966-606</strain>
    </source>
</reference>
<protein>
    <recommendedName>
        <fullName evidence="3">AMP-dependent synthetase/ligase domain-containing protein</fullName>
    </recommendedName>
</protein>
<name>A0A6A4LJY8_9ERIC</name>
<dbReference type="OrthoDB" id="10253869at2759"/>
<dbReference type="SUPFAM" id="SSF56801">
    <property type="entry name" value="Acetyl-CoA synthetase-like"/>
    <property type="match status" value="1"/>
</dbReference>
<evidence type="ECO:0000256" key="2">
    <source>
        <dbReference type="SAM" id="SignalP"/>
    </source>
</evidence>
<organism evidence="4 5">
    <name type="scientific">Rhododendron williamsianum</name>
    <dbReference type="NCBI Taxonomy" id="262921"/>
    <lineage>
        <taxon>Eukaryota</taxon>
        <taxon>Viridiplantae</taxon>
        <taxon>Streptophyta</taxon>
        <taxon>Embryophyta</taxon>
        <taxon>Tracheophyta</taxon>
        <taxon>Spermatophyta</taxon>
        <taxon>Magnoliopsida</taxon>
        <taxon>eudicotyledons</taxon>
        <taxon>Gunneridae</taxon>
        <taxon>Pentapetalae</taxon>
        <taxon>asterids</taxon>
        <taxon>Ericales</taxon>
        <taxon>Ericaceae</taxon>
        <taxon>Ericoideae</taxon>
        <taxon>Rhodoreae</taxon>
        <taxon>Rhododendron</taxon>
    </lineage>
</organism>
<dbReference type="InterPro" id="IPR000873">
    <property type="entry name" value="AMP-dep_synth/lig_dom"/>
</dbReference>
<feature type="non-terminal residue" evidence="4">
    <location>
        <position position="1"/>
    </location>
</feature>
<evidence type="ECO:0000313" key="5">
    <source>
        <dbReference type="Proteomes" id="UP000428333"/>
    </source>
</evidence>
<feature type="chain" id="PRO_5025489136" description="AMP-dependent synthetase/ligase domain-containing protein" evidence="2">
    <location>
        <begin position="23"/>
        <end position="293"/>
    </location>
</feature>
<evidence type="ECO:0000259" key="3">
    <source>
        <dbReference type="Pfam" id="PF00501"/>
    </source>
</evidence>
<proteinExistence type="predicted"/>
<dbReference type="PANTHER" id="PTHR24096:SF362">
    <property type="entry name" value="4-COUMARATE--COA LIGASE-LIKE 9"/>
    <property type="match status" value="1"/>
</dbReference>
<dbReference type="GO" id="GO:0016405">
    <property type="term" value="F:CoA-ligase activity"/>
    <property type="evidence" value="ECO:0007669"/>
    <property type="project" value="TreeGrafter"/>
</dbReference>
<dbReference type="EMBL" id="QEFC01002096">
    <property type="protein sequence ID" value="KAE9454738.1"/>
    <property type="molecule type" value="Genomic_DNA"/>
</dbReference>
<evidence type="ECO:0000313" key="4">
    <source>
        <dbReference type="EMBL" id="KAE9454738.1"/>
    </source>
</evidence>
<dbReference type="Gene3D" id="3.40.50.980">
    <property type="match status" value="2"/>
</dbReference>
<dbReference type="AlphaFoldDB" id="A0A6A4LJY8"/>
<gene>
    <name evidence="4" type="ORF">C3L33_13377</name>
</gene>